<dbReference type="InterPro" id="IPR006600">
    <property type="entry name" value="HTH_CenpB_DNA-bd_dom"/>
</dbReference>
<dbReference type="Proteomes" id="UP000821866">
    <property type="component" value="Chromosome 1"/>
</dbReference>
<dbReference type="GO" id="GO:0003677">
    <property type="term" value="F:DNA binding"/>
    <property type="evidence" value="ECO:0007669"/>
    <property type="project" value="UniProtKB-KW"/>
</dbReference>
<reference evidence="4" key="2">
    <citation type="submission" date="2021-09" db="EMBL/GenBank/DDBJ databases">
        <authorList>
            <person name="Jia N."/>
            <person name="Wang J."/>
            <person name="Shi W."/>
            <person name="Du L."/>
            <person name="Sun Y."/>
            <person name="Zhan W."/>
            <person name="Jiang J."/>
            <person name="Wang Q."/>
            <person name="Zhang B."/>
            <person name="Ji P."/>
            <person name="Sakyi L.B."/>
            <person name="Cui X."/>
            <person name="Yuan T."/>
            <person name="Jiang B."/>
            <person name="Yang W."/>
            <person name="Lam T.T.-Y."/>
            <person name="Chang Q."/>
            <person name="Ding S."/>
            <person name="Wang X."/>
            <person name="Zhu J."/>
            <person name="Ruan X."/>
            <person name="Zhao L."/>
            <person name="Wei J."/>
            <person name="Que T."/>
            <person name="Du C."/>
            <person name="Cheng J."/>
            <person name="Dai P."/>
            <person name="Han X."/>
            <person name="Huang E."/>
            <person name="Gao Y."/>
            <person name="Liu J."/>
            <person name="Shao H."/>
            <person name="Ye R."/>
            <person name="Li L."/>
            <person name="Wei W."/>
            <person name="Wang X."/>
            <person name="Wang C."/>
            <person name="Huo Q."/>
            <person name="Li W."/>
            <person name="Guo W."/>
            <person name="Chen H."/>
            <person name="Chen S."/>
            <person name="Zhou L."/>
            <person name="Zhou L."/>
            <person name="Ni X."/>
            <person name="Tian J."/>
            <person name="Zhou Y."/>
            <person name="Sheng Y."/>
            <person name="Liu T."/>
            <person name="Pan Y."/>
            <person name="Xia L."/>
            <person name="Li J."/>
            <person name="Zhao F."/>
            <person name="Cao W."/>
        </authorList>
    </citation>
    <scope>NUCLEOTIDE SEQUENCE</scope>
    <source>
        <strain evidence="4">Rmic-2018</strain>
        <tissue evidence="4">Larvae</tissue>
    </source>
</reference>
<accession>A0A9J6F3Z2</accession>
<gene>
    <name evidence="4" type="ORF">HPB51_014578</name>
</gene>
<keyword evidence="5" id="KW-1185">Reference proteome</keyword>
<dbReference type="Pfam" id="PF03221">
    <property type="entry name" value="HTH_Tnp_Tc5"/>
    <property type="match status" value="1"/>
</dbReference>
<dbReference type="GO" id="GO:0005634">
    <property type="term" value="C:nucleus"/>
    <property type="evidence" value="ECO:0007669"/>
    <property type="project" value="UniProtKB-SubCell"/>
</dbReference>
<comment type="subcellular location">
    <subcellularLocation>
        <location evidence="1">Nucleus</location>
    </subcellularLocation>
</comment>
<feature type="domain" description="HTH CENPB-type" evidence="3">
    <location>
        <begin position="18"/>
        <end position="88"/>
    </location>
</feature>
<evidence type="ECO:0000259" key="3">
    <source>
        <dbReference type="PROSITE" id="PS51253"/>
    </source>
</evidence>
<evidence type="ECO:0000313" key="4">
    <source>
        <dbReference type="EMBL" id="KAH8041297.1"/>
    </source>
</evidence>
<sequence>MKNKAKILKMAAKSTGAAKKNSSQGVYPKLEEALLVWFNAMITKKIPVSGDILKQKAEVFALRINMKDVKVSCQVISRNGRRMFLRFG</sequence>
<keyword evidence="2" id="KW-0238">DNA-binding</keyword>
<dbReference type="Gene3D" id="1.10.10.60">
    <property type="entry name" value="Homeodomain-like"/>
    <property type="match status" value="1"/>
</dbReference>
<reference evidence="4" key="1">
    <citation type="journal article" date="2020" name="Cell">
        <title>Large-Scale Comparative Analyses of Tick Genomes Elucidate Their Genetic Diversity and Vector Capacities.</title>
        <authorList>
            <consortium name="Tick Genome and Microbiome Consortium (TIGMIC)"/>
            <person name="Jia N."/>
            <person name="Wang J."/>
            <person name="Shi W."/>
            <person name="Du L."/>
            <person name="Sun Y."/>
            <person name="Zhan W."/>
            <person name="Jiang J.F."/>
            <person name="Wang Q."/>
            <person name="Zhang B."/>
            <person name="Ji P."/>
            <person name="Bell-Sakyi L."/>
            <person name="Cui X.M."/>
            <person name="Yuan T.T."/>
            <person name="Jiang B.G."/>
            <person name="Yang W.F."/>
            <person name="Lam T.T."/>
            <person name="Chang Q.C."/>
            <person name="Ding S.J."/>
            <person name="Wang X.J."/>
            <person name="Zhu J.G."/>
            <person name="Ruan X.D."/>
            <person name="Zhao L."/>
            <person name="Wei J.T."/>
            <person name="Ye R.Z."/>
            <person name="Que T.C."/>
            <person name="Du C.H."/>
            <person name="Zhou Y.H."/>
            <person name="Cheng J.X."/>
            <person name="Dai P.F."/>
            <person name="Guo W.B."/>
            <person name="Han X.H."/>
            <person name="Huang E.J."/>
            <person name="Li L.F."/>
            <person name="Wei W."/>
            <person name="Gao Y.C."/>
            <person name="Liu J.Z."/>
            <person name="Shao H.Z."/>
            <person name="Wang X."/>
            <person name="Wang C.C."/>
            <person name="Yang T.C."/>
            <person name="Huo Q.B."/>
            <person name="Li W."/>
            <person name="Chen H.Y."/>
            <person name="Chen S.E."/>
            <person name="Zhou L.G."/>
            <person name="Ni X.B."/>
            <person name="Tian J.H."/>
            <person name="Sheng Y."/>
            <person name="Liu T."/>
            <person name="Pan Y.S."/>
            <person name="Xia L.Y."/>
            <person name="Li J."/>
            <person name="Zhao F."/>
            <person name="Cao W.C."/>
        </authorList>
    </citation>
    <scope>NUCLEOTIDE SEQUENCE</scope>
    <source>
        <strain evidence="4">Rmic-2018</strain>
    </source>
</reference>
<comment type="caution">
    <text evidence="4">The sequence shown here is derived from an EMBL/GenBank/DDBJ whole genome shotgun (WGS) entry which is preliminary data.</text>
</comment>
<evidence type="ECO:0000256" key="1">
    <source>
        <dbReference type="ARBA" id="ARBA00004123"/>
    </source>
</evidence>
<dbReference type="SUPFAM" id="SSF46689">
    <property type="entry name" value="Homeodomain-like"/>
    <property type="match status" value="1"/>
</dbReference>
<dbReference type="PROSITE" id="PS51253">
    <property type="entry name" value="HTH_CENPB"/>
    <property type="match status" value="1"/>
</dbReference>
<evidence type="ECO:0000313" key="5">
    <source>
        <dbReference type="Proteomes" id="UP000821866"/>
    </source>
</evidence>
<evidence type="ECO:0000256" key="2">
    <source>
        <dbReference type="ARBA" id="ARBA00023125"/>
    </source>
</evidence>
<dbReference type="InterPro" id="IPR009057">
    <property type="entry name" value="Homeodomain-like_sf"/>
</dbReference>
<dbReference type="VEuPathDB" id="VectorBase:LOC119173401"/>
<dbReference type="EMBL" id="JABSTU010000001">
    <property type="protein sequence ID" value="KAH8041297.1"/>
    <property type="molecule type" value="Genomic_DNA"/>
</dbReference>
<proteinExistence type="predicted"/>
<dbReference type="AlphaFoldDB" id="A0A9J6F3Z2"/>
<name>A0A9J6F3Z2_RHIMP</name>
<protein>
    <recommendedName>
        <fullName evidence="3">HTH CENPB-type domain-containing protein</fullName>
    </recommendedName>
</protein>
<organism evidence="4 5">
    <name type="scientific">Rhipicephalus microplus</name>
    <name type="common">Cattle tick</name>
    <name type="synonym">Boophilus microplus</name>
    <dbReference type="NCBI Taxonomy" id="6941"/>
    <lineage>
        <taxon>Eukaryota</taxon>
        <taxon>Metazoa</taxon>
        <taxon>Ecdysozoa</taxon>
        <taxon>Arthropoda</taxon>
        <taxon>Chelicerata</taxon>
        <taxon>Arachnida</taxon>
        <taxon>Acari</taxon>
        <taxon>Parasitiformes</taxon>
        <taxon>Ixodida</taxon>
        <taxon>Ixodoidea</taxon>
        <taxon>Ixodidae</taxon>
        <taxon>Rhipicephalinae</taxon>
        <taxon>Rhipicephalus</taxon>
        <taxon>Boophilus</taxon>
    </lineage>
</organism>